<dbReference type="InterPro" id="IPR043130">
    <property type="entry name" value="CDP-OH_PTrfase_TM_dom"/>
</dbReference>
<evidence type="ECO:0000313" key="3">
    <source>
        <dbReference type="EMBL" id="AFZ68450.1"/>
    </source>
</evidence>
<dbReference type="Pfam" id="PF01066">
    <property type="entry name" value="CDP-OH_P_transf"/>
    <property type="match status" value="1"/>
</dbReference>
<dbReference type="InterPro" id="IPR000462">
    <property type="entry name" value="CDP-OH_P_trans"/>
</dbReference>
<reference evidence="4" key="1">
    <citation type="submission" date="2012-03" db="EMBL/GenBank/DDBJ databases">
        <title>Complete sequence of chromosome of Deinococcus peraridilitoris DSM 19664.</title>
        <authorList>
            <person name="Lucas S."/>
            <person name="Copeland A."/>
            <person name="Lapidus A."/>
            <person name="Glavina del Rio T."/>
            <person name="Dalin E."/>
            <person name="Tice H."/>
            <person name="Bruce D."/>
            <person name="Goodwin L."/>
            <person name="Pitluck S."/>
            <person name="Peters L."/>
            <person name="Mikhailova N."/>
            <person name="Lu M."/>
            <person name="Kyrpides N."/>
            <person name="Mavromatis K."/>
            <person name="Ivanova N."/>
            <person name="Brettin T."/>
            <person name="Detter J.C."/>
            <person name="Han C."/>
            <person name="Larimer F."/>
            <person name="Land M."/>
            <person name="Hauser L."/>
            <person name="Markowitz V."/>
            <person name="Cheng J.-F."/>
            <person name="Hugenholtz P."/>
            <person name="Woyke T."/>
            <person name="Wu D."/>
            <person name="Pukall R."/>
            <person name="Steenblock K."/>
            <person name="Brambilla E."/>
            <person name="Klenk H.-P."/>
            <person name="Eisen J.A."/>
        </authorList>
    </citation>
    <scope>NUCLEOTIDE SEQUENCE [LARGE SCALE GENOMIC DNA]</scope>
    <source>
        <strain evidence="4">DSM 19664 / LMG 22246 / CIP 109416 / KR-200</strain>
    </source>
</reference>
<evidence type="ECO:0000256" key="2">
    <source>
        <dbReference type="RuleBase" id="RU003750"/>
    </source>
</evidence>
<dbReference type="HOGENOM" id="CLU_1081562_0_0_0"/>
<dbReference type="eggNOG" id="COG0558">
    <property type="taxonomic scope" value="Bacteria"/>
</dbReference>
<dbReference type="GO" id="GO:0016780">
    <property type="term" value="F:phosphotransferase activity, for other substituted phosphate groups"/>
    <property type="evidence" value="ECO:0007669"/>
    <property type="project" value="InterPro"/>
</dbReference>
<dbReference type="GO" id="GO:0016020">
    <property type="term" value="C:membrane"/>
    <property type="evidence" value="ECO:0007669"/>
    <property type="project" value="InterPro"/>
</dbReference>
<proteinExistence type="inferred from homology"/>
<dbReference type="AlphaFoldDB" id="L0A601"/>
<dbReference type="InterPro" id="IPR048254">
    <property type="entry name" value="CDP_ALCOHOL_P_TRANSF_CS"/>
</dbReference>
<protein>
    <submittedName>
        <fullName evidence="3">Phosphatidylglycerophosphate synthase</fullName>
    </submittedName>
</protein>
<gene>
    <name evidence="3" type="ordered locus">Deipe_2999</name>
</gene>
<dbReference type="PATRIC" id="fig|937777.3.peg.3015"/>
<keyword evidence="4" id="KW-1185">Reference proteome</keyword>
<dbReference type="PROSITE" id="PS00379">
    <property type="entry name" value="CDP_ALCOHOL_P_TRANSF"/>
    <property type="match status" value="1"/>
</dbReference>
<dbReference type="STRING" id="937777.Deipe_2999"/>
<dbReference type="RefSeq" id="WP_015236752.1">
    <property type="nucleotide sequence ID" value="NC_019793.1"/>
</dbReference>
<accession>L0A601</accession>
<dbReference type="OrthoDB" id="62798at2"/>
<dbReference type="Proteomes" id="UP000010467">
    <property type="component" value="Chromosome"/>
</dbReference>
<comment type="similarity">
    <text evidence="2">Belongs to the CDP-alcohol phosphatidyltransferase class-I family.</text>
</comment>
<dbReference type="Gene3D" id="1.20.120.1760">
    <property type="match status" value="1"/>
</dbReference>
<evidence type="ECO:0000256" key="1">
    <source>
        <dbReference type="ARBA" id="ARBA00022679"/>
    </source>
</evidence>
<evidence type="ECO:0000313" key="4">
    <source>
        <dbReference type="Proteomes" id="UP000010467"/>
    </source>
</evidence>
<dbReference type="KEGG" id="dpd:Deipe_2999"/>
<dbReference type="GO" id="GO:0008654">
    <property type="term" value="P:phospholipid biosynthetic process"/>
    <property type="evidence" value="ECO:0007669"/>
    <property type="project" value="InterPro"/>
</dbReference>
<dbReference type="EMBL" id="CP003382">
    <property type="protein sequence ID" value="AFZ68450.1"/>
    <property type="molecule type" value="Genomic_DNA"/>
</dbReference>
<organism evidence="3 4">
    <name type="scientific">Deinococcus peraridilitoris (strain DSM 19664 / LMG 22246 / CIP 109416 / KR-200)</name>
    <dbReference type="NCBI Taxonomy" id="937777"/>
    <lineage>
        <taxon>Bacteria</taxon>
        <taxon>Thermotogati</taxon>
        <taxon>Deinococcota</taxon>
        <taxon>Deinococci</taxon>
        <taxon>Deinococcales</taxon>
        <taxon>Deinococcaceae</taxon>
        <taxon>Deinococcus</taxon>
    </lineage>
</organism>
<sequence length="263" mass="28975">MFSTAFSGLRHSRKPRPGVEVLNEFVYRPLAQLLVPALVRTGVKPETVVLAHTALGLLAAWQVAGGRALTPALLLQVKTVLDNADGQLARATGQTSALGRYLDSEMDLLVNAALLLAIDRRWGAPALVLLQLLLTVDFLLEREYREARGEVFRSEPHENSSSATLDLLQAVYRFSFEPQEKLLAPVFEARFRDAGGRAENRAAYTPRVVTHVAANLGLSTQLALAGVCIARGRPRDYLVSLPLQALALVSLQLWREAHLRRQR</sequence>
<keyword evidence="1 2" id="KW-0808">Transferase</keyword>
<name>L0A601_DEIPD</name>